<evidence type="ECO:0000256" key="1">
    <source>
        <dbReference type="ARBA" id="ARBA00004613"/>
    </source>
</evidence>
<organism evidence="9 10">
    <name type="scientific">Escallonia rubra</name>
    <dbReference type="NCBI Taxonomy" id="112253"/>
    <lineage>
        <taxon>Eukaryota</taxon>
        <taxon>Viridiplantae</taxon>
        <taxon>Streptophyta</taxon>
        <taxon>Embryophyta</taxon>
        <taxon>Tracheophyta</taxon>
        <taxon>Spermatophyta</taxon>
        <taxon>Magnoliopsida</taxon>
        <taxon>eudicotyledons</taxon>
        <taxon>Gunneridae</taxon>
        <taxon>Pentapetalae</taxon>
        <taxon>asterids</taxon>
        <taxon>campanulids</taxon>
        <taxon>Escalloniales</taxon>
        <taxon>Escalloniaceae</taxon>
        <taxon>Escallonia</taxon>
    </lineage>
</organism>
<evidence type="ECO:0000313" key="9">
    <source>
        <dbReference type="EMBL" id="KAK2977288.1"/>
    </source>
</evidence>
<dbReference type="Proteomes" id="UP001187471">
    <property type="component" value="Unassembled WGS sequence"/>
</dbReference>
<evidence type="ECO:0000256" key="7">
    <source>
        <dbReference type="ARBA" id="ARBA00037228"/>
    </source>
</evidence>
<sequence length="289" mass="30291">MKPPPAPHILAPQTAFLINPGVLEVSEGVELVGNEVLGRWGVGVELQDGVVGSVGGGGGGGGGGGEDGGDGGDLGDSGEVGAVVAGTEGVLAAAGEVAGAEEVLGGTGFDYERLAESNEELSKWMNRGVHHNQLCLRSGDNMLLSKDEEIEIPLSRSFASKYAKRIVNCVMMVADVAGIHKTLRASDVNPLEALNRLFHSPTLRNCNMAAIRGATVLCLSMLVMSWLMIEVACVKYIGYAALGQGVIPCGPNDKRCQSPPANVYTRGCELIERCRPHLEASQYIPQQKP</sequence>
<comment type="subcellular location">
    <subcellularLocation>
        <location evidence="1">Secreted</location>
    </subcellularLocation>
</comment>
<keyword evidence="6" id="KW-1015">Disulfide bond</keyword>
<feature type="region of interest" description="Disordered" evidence="8">
    <location>
        <begin position="53"/>
        <end position="79"/>
    </location>
</feature>
<dbReference type="PANTHER" id="PTHR34270">
    <property type="entry name" value="PROTEIN RALF-LIKE 15-RELATED"/>
    <property type="match status" value="1"/>
</dbReference>
<evidence type="ECO:0000256" key="4">
    <source>
        <dbReference type="ARBA" id="ARBA00022702"/>
    </source>
</evidence>
<comment type="similarity">
    <text evidence="2">Belongs to the plant rapid alkalinization factor (RALF) family.</text>
</comment>
<protein>
    <submittedName>
        <fullName evidence="9">Uncharacterized protein</fullName>
    </submittedName>
</protein>
<evidence type="ECO:0000313" key="10">
    <source>
        <dbReference type="Proteomes" id="UP001187471"/>
    </source>
</evidence>
<accession>A0AA88R1D1</accession>
<dbReference type="InterPro" id="IPR008801">
    <property type="entry name" value="RALF"/>
</dbReference>
<evidence type="ECO:0000256" key="2">
    <source>
        <dbReference type="ARBA" id="ARBA00009178"/>
    </source>
</evidence>
<evidence type="ECO:0000256" key="6">
    <source>
        <dbReference type="ARBA" id="ARBA00023157"/>
    </source>
</evidence>
<dbReference type="AlphaFoldDB" id="A0AA88R1D1"/>
<feature type="compositionally biased region" description="Gly residues" evidence="8">
    <location>
        <begin position="53"/>
        <end position="75"/>
    </location>
</feature>
<keyword evidence="5" id="KW-0732">Signal</keyword>
<keyword evidence="10" id="KW-1185">Reference proteome</keyword>
<keyword evidence="4" id="KW-0372">Hormone</keyword>
<gene>
    <name evidence="9" type="ORF">RJ640_013053</name>
</gene>
<proteinExistence type="inferred from homology"/>
<comment type="function">
    <text evidence="7">Cell signaling peptide that may regulate plant stress, growth, and development. Mediates a rapid alkalinization of extracellular space by mediating a transient increase in the cytoplasmic Ca(2+) concentration leading to a calcium-dependent signaling events through a cell surface receptor and a concomitant activation of some intracellular mitogen-activated protein kinases.</text>
</comment>
<dbReference type="PANTHER" id="PTHR34270:SF3">
    <property type="entry name" value="PROTEIN RALF-LIKE 16-RELATED"/>
    <property type="match status" value="1"/>
</dbReference>
<dbReference type="Pfam" id="PF05498">
    <property type="entry name" value="RALF"/>
    <property type="match status" value="1"/>
</dbReference>
<evidence type="ECO:0000256" key="3">
    <source>
        <dbReference type="ARBA" id="ARBA00022525"/>
    </source>
</evidence>
<dbReference type="GO" id="GO:0005179">
    <property type="term" value="F:hormone activity"/>
    <property type="evidence" value="ECO:0007669"/>
    <property type="project" value="UniProtKB-KW"/>
</dbReference>
<evidence type="ECO:0000256" key="5">
    <source>
        <dbReference type="ARBA" id="ARBA00022729"/>
    </source>
</evidence>
<comment type="caution">
    <text evidence="9">The sequence shown here is derived from an EMBL/GenBank/DDBJ whole genome shotgun (WGS) entry which is preliminary data.</text>
</comment>
<reference evidence="9" key="1">
    <citation type="submission" date="2022-12" db="EMBL/GenBank/DDBJ databases">
        <title>Draft genome assemblies for two species of Escallonia (Escalloniales).</title>
        <authorList>
            <person name="Chanderbali A."/>
            <person name="Dervinis C."/>
            <person name="Anghel I."/>
            <person name="Soltis D."/>
            <person name="Soltis P."/>
            <person name="Zapata F."/>
        </authorList>
    </citation>
    <scope>NUCLEOTIDE SEQUENCE</scope>
    <source>
        <strain evidence="9">UCBG92.1500</strain>
        <tissue evidence="9">Leaf</tissue>
    </source>
</reference>
<dbReference type="EMBL" id="JAVXUO010001999">
    <property type="protein sequence ID" value="KAK2977288.1"/>
    <property type="molecule type" value="Genomic_DNA"/>
</dbReference>
<dbReference type="GO" id="GO:0005576">
    <property type="term" value="C:extracellular region"/>
    <property type="evidence" value="ECO:0007669"/>
    <property type="project" value="UniProtKB-SubCell"/>
</dbReference>
<keyword evidence="3" id="KW-0964">Secreted</keyword>
<name>A0AA88R1D1_9ASTE</name>
<evidence type="ECO:0000256" key="8">
    <source>
        <dbReference type="SAM" id="MobiDB-lite"/>
    </source>
</evidence>